<dbReference type="RefSeq" id="WP_145952075.1">
    <property type="nucleotide sequence ID" value="NZ_CP019082.1"/>
</dbReference>
<dbReference type="Proteomes" id="UP000186309">
    <property type="component" value="Chromosome"/>
</dbReference>
<accession>A0A1U7CPD1</accession>
<dbReference type="KEGG" id="pbor:BSF38_02257"/>
<proteinExistence type="predicted"/>
<dbReference type="EMBL" id="CP019082">
    <property type="protein sequence ID" value="APW60768.1"/>
    <property type="molecule type" value="Genomic_DNA"/>
</dbReference>
<keyword evidence="2" id="KW-1185">Reference proteome</keyword>
<evidence type="ECO:0000313" key="2">
    <source>
        <dbReference type="Proteomes" id="UP000186309"/>
    </source>
</evidence>
<organism evidence="1 2">
    <name type="scientific">Paludisphaera borealis</name>
    <dbReference type="NCBI Taxonomy" id="1387353"/>
    <lineage>
        <taxon>Bacteria</taxon>
        <taxon>Pseudomonadati</taxon>
        <taxon>Planctomycetota</taxon>
        <taxon>Planctomycetia</taxon>
        <taxon>Isosphaerales</taxon>
        <taxon>Isosphaeraceae</taxon>
        <taxon>Paludisphaera</taxon>
    </lineage>
</organism>
<sequence length="91" mass="9734">MSIGEVEVVGTLVRGGAVVLKEVAATIRRVGNKRRASFVVPTGAIQADDVLHLVTPGDVPRVVALHVDRRIRRRADVEGDPIDARVMGDVS</sequence>
<reference evidence="2" key="1">
    <citation type="submission" date="2016-12" db="EMBL/GenBank/DDBJ databases">
        <title>Comparative genomics of four Isosphaeraceae planctomycetes: a common pool of plasmids and glycoside hydrolase genes.</title>
        <authorList>
            <person name="Ivanova A."/>
        </authorList>
    </citation>
    <scope>NUCLEOTIDE SEQUENCE [LARGE SCALE GENOMIC DNA]</scope>
    <source>
        <strain evidence="2">PX4</strain>
    </source>
</reference>
<name>A0A1U7CPD1_9BACT</name>
<protein>
    <submittedName>
        <fullName evidence="1">Uncharacterized protein</fullName>
    </submittedName>
</protein>
<dbReference type="AlphaFoldDB" id="A0A1U7CPD1"/>
<gene>
    <name evidence="1" type="ORF">BSF38_02257</name>
</gene>
<evidence type="ECO:0000313" key="1">
    <source>
        <dbReference type="EMBL" id="APW60768.1"/>
    </source>
</evidence>